<keyword evidence="7" id="KW-0346">Stress response</keyword>
<evidence type="ECO:0000256" key="2">
    <source>
        <dbReference type="ARBA" id="ARBA00022649"/>
    </source>
</evidence>
<dbReference type="GO" id="GO:0003729">
    <property type="term" value="F:mRNA binding"/>
    <property type="evidence" value="ECO:0007669"/>
    <property type="project" value="InterPro"/>
</dbReference>
<keyword evidence="3" id="KW-0540">Nuclease</keyword>
<keyword evidence="5" id="KW-0378">Hydrolase</keyword>
<dbReference type="Gene3D" id="3.30.920.30">
    <property type="entry name" value="Hypothetical protein"/>
    <property type="match status" value="1"/>
</dbReference>
<keyword evidence="4" id="KW-0255">Endonuclease</keyword>
<evidence type="ECO:0000313" key="8">
    <source>
        <dbReference type="EMBL" id="MYC97295.1"/>
    </source>
</evidence>
<accession>A0A6B1DDG5</accession>
<dbReference type="EMBL" id="VXMH01000112">
    <property type="protein sequence ID" value="MYC97295.1"/>
    <property type="molecule type" value="Genomic_DNA"/>
</dbReference>
<dbReference type="InterPro" id="IPR038570">
    <property type="entry name" value="HicA_sf"/>
</dbReference>
<dbReference type="Pfam" id="PF07927">
    <property type="entry name" value="HicA_toxin"/>
    <property type="match status" value="1"/>
</dbReference>
<reference evidence="8" key="1">
    <citation type="submission" date="2019-09" db="EMBL/GenBank/DDBJ databases">
        <title>Characterisation of the sponge microbiome using genome-centric metagenomics.</title>
        <authorList>
            <person name="Engelberts J.P."/>
            <person name="Robbins S.J."/>
            <person name="De Goeij J.M."/>
            <person name="Aranda M."/>
            <person name="Bell S.C."/>
            <person name="Webster N.S."/>
        </authorList>
    </citation>
    <scope>NUCLEOTIDE SEQUENCE</scope>
    <source>
        <strain evidence="8">SB0661_bin_32</strain>
    </source>
</reference>
<sequence>MPRLRPRPAREIIRILSENGFDTVRQTGSHIIMQTRSELSSGQFTTITVIVPDKREVPVGTISSILNTPSCPVNFSNKADPQVEE</sequence>
<evidence type="ECO:0000256" key="6">
    <source>
        <dbReference type="ARBA" id="ARBA00022884"/>
    </source>
</evidence>
<dbReference type="GO" id="GO:0004519">
    <property type="term" value="F:endonuclease activity"/>
    <property type="evidence" value="ECO:0007669"/>
    <property type="project" value="UniProtKB-KW"/>
</dbReference>
<dbReference type="InterPro" id="IPR012933">
    <property type="entry name" value="HicA_mRNA_interferase"/>
</dbReference>
<keyword evidence="2" id="KW-1277">Toxin-antitoxin system</keyword>
<dbReference type="AlphaFoldDB" id="A0A6B1DDG5"/>
<dbReference type="GO" id="GO:0016787">
    <property type="term" value="F:hydrolase activity"/>
    <property type="evidence" value="ECO:0007669"/>
    <property type="project" value="UniProtKB-KW"/>
</dbReference>
<dbReference type="SUPFAM" id="SSF54786">
    <property type="entry name" value="YcfA/nrd intein domain"/>
    <property type="match status" value="1"/>
</dbReference>
<proteinExistence type="inferred from homology"/>
<evidence type="ECO:0000256" key="7">
    <source>
        <dbReference type="ARBA" id="ARBA00023016"/>
    </source>
</evidence>
<evidence type="ECO:0000256" key="3">
    <source>
        <dbReference type="ARBA" id="ARBA00022722"/>
    </source>
</evidence>
<evidence type="ECO:0000256" key="5">
    <source>
        <dbReference type="ARBA" id="ARBA00022801"/>
    </source>
</evidence>
<comment type="similarity">
    <text evidence="1">Belongs to the HicA mRNA interferase family.</text>
</comment>
<evidence type="ECO:0000256" key="4">
    <source>
        <dbReference type="ARBA" id="ARBA00022759"/>
    </source>
</evidence>
<keyword evidence="6" id="KW-0694">RNA-binding</keyword>
<organism evidence="8">
    <name type="scientific">Caldilineaceae bacterium SB0661_bin_32</name>
    <dbReference type="NCBI Taxonomy" id="2605255"/>
    <lineage>
        <taxon>Bacteria</taxon>
        <taxon>Bacillati</taxon>
        <taxon>Chloroflexota</taxon>
        <taxon>Caldilineae</taxon>
        <taxon>Caldilineales</taxon>
        <taxon>Caldilineaceae</taxon>
    </lineage>
</organism>
<protein>
    <submittedName>
        <fullName evidence="8">Type II toxin-antitoxin system HicA family toxin</fullName>
    </submittedName>
</protein>
<name>A0A6B1DDG5_9CHLR</name>
<evidence type="ECO:0000256" key="1">
    <source>
        <dbReference type="ARBA" id="ARBA00006620"/>
    </source>
</evidence>
<comment type="caution">
    <text evidence="8">The sequence shown here is derived from an EMBL/GenBank/DDBJ whole genome shotgun (WGS) entry which is preliminary data.</text>
</comment>
<gene>
    <name evidence="8" type="ORF">F4X14_20255</name>
</gene>